<dbReference type="SUPFAM" id="SSF52518">
    <property type="entry name" value="Thiamin diphosphate-binding fold (THDP-binding)"/>
    <property type="match status" value="1"/>
</dbReference>
<dbReference type="InterPro" id="IPR019752">
    <property type="entry name" value="Pyrv/ketoisovalerate_OxRed_cat"/>
</dbReference>
<dbReference type="PANTHER" id="PTHR32154">
    <property type="entry name" value="PYRUVATE-FLAVODOXIN OXIDOREDUCTASE-RELATED"/>
    <property type="match status" value="1"/>
</dbReference>
<name>A0A9W6IMX8_9PROT</name>
<dbReference type="PANTHER" id="PTHR32154:SF29">
    <property type="entry name" value="BLR6743 PROTEIN"/>
    <property type="match status" value="1"/>
</dbReference>
<evidence type="ECO:0000256" key="1">
    <source>
        <dbReference type="ARBA" id="ARBA00023002"/>
    </source>
</evidence>
<dbReference type="Pfam" id="PF01558">
    <property type="entry name" value="POR"/>
    <property type="match status" value="1"/>
</dbReference>
<dbReference type="SUPFAM" id="SSF52922">
    <property type="entry name" value="TK C-terminal domain-like"/>
    <property type="match status" value="1"/>
</dbReference>
<dbReference type="Gene3D" id="3.40.920.10">
    <property type="entry name" value="Pyruvate-ferredoxin oxidoreductase, PFOR, domain III"/>
    <property type="match status" value="1"/>
</dbReference>
<dbReference type="NCBIfam" id="TIGR03710">
    <property type="entry name" value="OAFO_sf"/>
    <property type="match status" value="1"/>
</dbReference>
<dbReference type="Gene3D" id="3.40.50.970">
    <property type="match status" value="1"/>
</dbReference>
<organism evidence="4 5">
    <name type="scientific">Maricaulis virginensis</name>
    <dbReference type="NCBI Taxonomy" id="144022"/>
    <lineage>
        <taxon>Bacteria</taxon>
        <taxon>Pseudomonadati</taxon>
        <taxon>Pseudomonadota</taxon>
        <taxon>Alphaproteobacteria</taxon>
        <taxon>Maricaulales</taxon>
        <taxon>Maricaulaceae</taxon>
        <taxon>Maricaulis</taxon>
    </lineage>
</organism>
<keyword evidence="1" id="KW-0560">Oxidoreductase</keyword>
<dbReference type="CDD" id="cd07034">
    <property type="entry name" value="TPP_PYR_PFOR_IOR-alpha_like"/>
    <property type="match status" value="1"/>
</dbReference>
<accession>A0A9W6IMX8</accession>
<dbReference type="InterPro" id="IPR009014">
    <property type="entry name" value="Transketo_C/PFOR_II"/>
</dbReference>
<comment type="caution">
    <text evidence="4">The sequence shown here is derived from an EMBL/GenBank/DDBJ whole genome shotgun (WGS) entry which is preliminary data.</text>
</comment>
<dbReference type="RefSeq" id="WP_271186255.1">
    <property type="nucleotide sequence ID" value="NZ_BSFE01000003.1"/>
</dbReference>
<evidence type="ECO:0000313" key="5">
    <source>
        <dbReference type="Proteomes" id="UP001143486"/>
    </source>
</evidence>
<dbReference type="Proteomes" id="UP001143486">
    <property type="component" value="Unassembled WGS sequence"/>
</dbReference>
<dbReference type="InterPro" id="IPR022367">
    <property type="entry name" value="2-oxoacid/accept_OxRdtase_asu"/>
</dbReference>
<sequence>MKDVVETPGEVRVNDFVIKIGNVNGTGSASANGLLMKAIFRMGVPVVGKNLFPSNIQGLPTWYEIRITRDSYFARSGTADFVVAMNAETYARDLAEVSPGGFLLYDSTWPRPDLHGRSDITAIGVPLARMCNEQFDNARTRVLMKNMAYVGAVAGLTGIDVEVIRGLVTEMFGTKAHLIDANMKAIELGLNYVREHYPDPLPLRVEPMDGTAGHILIDGNTAAALGCVYAGATFGAWYPITPSTSLMDGFKSFCEKFRVDRDTGEKRFCIIQAEDELASIGMAIGAGWNGARAFTPTSGPGISLMSEFIGFAYYGEVPVVLFDVQRAGPSTGLPTRTQQCDLTLAAYASHGDTKHILLFPANPKECFEMAVQSFDLAERFQTPVFFMTDLDIGMNDWMIPELTWDDSYRPDRGKVLGKDELEAIEKFYRYEDRDGDAIPYRTLPGVHPKGAYFTRGSGHNWKGGYTEDSDEYKEVLDRLTQKWKNAAAAVPAPVVIKCGRPARRAIVSVGGCDGAVREAMDRMAADGVHLDYLRVRGFPFSQEVDDFIAAYDEVFVVEQNRDAQLRTLLINETSADKTRLIPVLDYAGMAANPKFIVEGITAHLETVGDAA</sequence>
<dbReference type="InterPro" id="IPR002869">
    <property type="entry name" value="Pyrv_flavodox_OxRed_cen"/>
</dbReference>
<dbReference type="AlphaFoldDB" id="A0A9W6IMX8"/>
<dbReference type="InterPro" id="IPR050722">
    <property type="entry name" value="Pyruvate:ferred/Flavod_OxRd"/>
</dbReference>
<keyword evidence="5" id="KW-1185">Reference proteome</keyword>
<dbReference type="GO" id="GO:0016903">
    <property type="term" value="F:oxidoreductase activity, acting on the aldehyde or oxo group of donors"/>
    <property type="evidence" value="ECO:0007669"/>
    <property type="project" value="InterPro"/>
</dbReference>
<dbReference type="EMBL" id="BSFE01000003">
    <property type="protein sequence ID" value="GLK51891.1"/>
    <property type="molecule type" value="Genomic_DNA"/>
</dbReference>
<evidence type="ECO:0000259" key="3">
    <source>
        <dbReference type="Pfam" id="PF01855"/>
    </source>
</evidence>
<dbReference type="Gene3D" id="3.40.50.920">
    <property type="match status" value="1"/>
</dbReference>
<feature type="domain" description="Pyruvate flavodoxin/ferredoxin oxidoreductase pyrimidine binding" evidence="3">
    <location>
        <begin position="226"/>
        <end position="392"/>
    </location>
</feature>
<dbReference type="GO" id="GO:0006979">
    <property type="term" value="P:response to oxidative stress"/>
    <property type="evidence" value="ECO:0007669"/>
    <property type="project" value="TreeGrafter"/>
</dbReference>
<dbReference type="FunFam" id="3.40.50.970:FF:000022">
    <property type="entry name" value="2-oxoglutarate ferredoxin oxidoreductase alpha subunit"/>
    <property type="match status" value="1"/>
</dbReference>
<reference evidence="4" key="2">
    <citation type="submission" date="2023-01" db="EMBL/GenBank/DDBJ databases">
        <authorList>
            <person name="Sun Q."/>
            <person name="Evtushenko L."/>
        </authorList>
    </citation>
    <scope>NUCLEOTIDE SEQUENCE</scope>
    <source>
        <strain evidence="4">VKM B-1513</strain>
    </source>
</reference>
<evidence type="ECO:0000259" key="2">
    <source>
        <dbReference type="Pfam" id="PF01558"/>
    </source>
</evidence>
<reference evidence="4" key="1">
    <citation type="journal article" date="2014" name="Int. J. Syst. Evol. Microbiol.">
        <title>Complete genome sequence of Corynebacterium casei LMG S-19264T (=DSM 44701T), isolated from a smear-ripened cheese.</title>
        <authorList>
            <consortium name="US DOE Joint Genome Institute (JGI-PGF)"/>
            <person name="Walter F."/>
            <person name="Albersmeier A."/>
            <person name="Kalinowski J."/>
            <person name="Ruckert C."/>
        </authorList>
    </citation>
    <scope>NUCLEOTIDE SEQUENCE</scope>
    <source>
        <strain evidence="4">VKM B-1513</strain>
    </source>
</reference>
<feature type="domain" description="Pyruvate/ketoisovalerate oxidoreductase catalytic" evidence="2">
    <location>
        <begin position="25"/>
        <end position="190"/>
    </location>
</feature>
<gene>
    <name evidence="4" type="ORF">GCM10017621_13990</name>
</gene>
<evidence type="ECO:0000313" key="4">
    <source>
        <dbReference type="EMBL" id="GLK51891.1"/>
    </source>
</evidence>
<dbReference type="Pfam" id="PF01855">
    <property type="entry name" value="POR_N"/>
    <property type="match status" value="1"/>
</dbReference>
<dbReference type="InterPro" id="IPR029061">
    <property type="entry name" value="THDP-binding"/>
</dbReference>
<protein>
    <submittedName>
        <fullName evidence="4">Ferredoxin oxidoreductase</fullName>
    </submittedName>
</protein>
<dbReference type="SUPFAM" id="SSF53323">
    <property type="entry name" value="Pyruvate-ferredoxin oxidoreductase, PFOR, domain III"/>
    <property type="match status" value="1"/>
</dbReference>
<proteinExistence type="predicted"/>
<dbReference type="InterPro" id="IPR002880">
    <property type="entry name" value="Pyrv_Fd/Flavodoxin_OxRdtase_N"/>
</dbReference>